<gene>
    <name evidence="1" type="ORF">T4D_6566</name>
</gene>
<dbReference type="Proteomes" id="UP000054995">
    <property type="component" value="Unassembled WGS sequence"/>
</dbReference>
<proteinExistence type="predicted"/>
<sequence>MVSVPSSGESAVFIQTRKISGAPAHAKPTTHETTIVRVSIWFMTPSDTNPYALPKVANARVWSWSVSFGQIGHL</sequence>
<name>A0A0V1FGX9_TRIPS</name>
<comment type="caution">
    <text evidence="1">The sequence shown here is derived from an EMBL/GenBank/DDBJ whole genome shotgun (WGS) entry which is preliminary data.</text>
</comment>
<protein>
    <submittedName>
        <fullName evidence="1">Uncharacterized protein</fullName>
    </submittedName>
</protein>
<accession>A0A0V1FGX9</accession>
<keyword evidence="2" id="KW-1185">Reference proteome</keyword>
<evidence type="ECO:0000313" key="1">
    <source>
        <dbReference type="EMBL" id="KRY85319.1"/>
    </source>
</evidence>
<evidence type="ECO:0000313" key="2">
    <source>
        <dbReference type="Proteomes" id="UP000054995"/>
    </source>
</evidence>
<dbReference type="OrthoDB" id="10526724at2759"/>
<reference evidence="1 2" key="1">
    <citation type="submission" date="2015-01" db="EMBL/GenBank/DDBJ databases">
        <title>Evolution of Trichinella species and genotypes.</title>
        <authorList>
            <person name="Korhonen P.K."/>
            <person name="Edoardo P."/>
            <person name="Giuseppe L.R."/>
            <person name="Gasser R.B."/>
        </authorList>
    </citation>
    <scope>NUCLEOTIDE SEQUENCE [LARGE SCALE GENOMIC DNA]</scope>
    <source>
        <strain evidence="1">ISS470</strain>
    </source>
</reference>
<dbReference type="EMBL" id="JYDT01000093">
    <property type="protein sequence ID" value="KRY85319.1"/>
    <property type="molecule type" value="Genomic_DNA"/>
</dbReference>
<organism evidence="1 2">
    <name type="scientific">Trichinella pseudospiralis</name>
    <name type="common">Parasitic roundworm</name>
    <dbReference type="NCBI Taxonomy" id="6337"/>
    <lineage>
        <taxon>Eukaryota</taxon>
        <taxon>Metazoa</taxon>
        <taxon>Ecdysozoa</taxon>
        <taxon>Nematoda</taxon>
        <taxon>Enoplea</taxon>
        <taxon>Dorylaimia</taxon>
        <taxon>Trichinellida</taxon>
        <taxon>Trichinellidae</taxon>
        <taxon>Trichinella</taxon>
    </lineage>
</organism>